<evidence type="ECO:0000313" key="12">
    <source>
        <dbReference type="Proteomes" id="UP000018467"/>
    </source>
</evidence>
<dbReference type="CDD" id="cd01647">
    <property type="entry name" value="RT_LTR"/>
    <property type="match status" value="1"/>
</dbReference>
<dbReference type="CDD" id="cd00303">
    <property type="entry name" value="retropepsin_like"/>
    <property type="match status" value="1"/>
</dbReference>
<reference evidence="11" key="4">
    <citation type="submission" date="2025-09" db="UniProtKB">
        <authorList>
            <consortium name="Ensembl"/>
        </authorList>
    </citation>
    <scope>IDENTIFICATION</scope>
</reference>
<dbReference type="Gene3D" id="2.40.70.10">
    <property type="entry name" value="Acid Proteases"/>
    <property type="match status" value="1"/>
</dbReference>
<keyword evidence="6" id="KW-0378">Hydrolase</keyword>
<dbReference type="SUPFAM" id="SSF56672">
    <property type="entry name" value="DNA/RNA polymerases"/>
    <property type="match status" value="1"/>
</dbReference>
<keyword evidence="7" id="KW-0511">Multifunctional enzyme</keyword>
<dbReference type="PANTHER" id="PTHR37984:SF5">
    <property type="entry name" value="PROTEIN NYNRIN-LIKE"/>
    <property type="match status" value="1"/>
</dbReference>
<dbReference type="InterPro" id="IPR005162">
    <property type="entry name" value="Retrotrans_gag_dom"/>
</dbReference>
<dbReference type="CDD" id="cd09274">
    <property type="entry name" value="RNase_HI_RT_Ty3"/>
    <property type="match status" value="1"/>
</dbReference>
<keyword evidence="8" id="KW-0863">Zinc-finger</keyword>
<dbReference type="EC" id="3.1.26.4" evidence="2"/>
<reference evidence="12" key="1">
    <citation type="submission" date="2013-03" db="EMBL/GenBank/DDBJ databases">
        <authorList>
            <person name="Jeffery W."/>
            <person name="Warren W."/>
            <person name="Wilson R.K."/>
        </authorList>
    </citation>
    <scope>NUCLEOTIDE SEQUENCE</scope>
    <source>
        <strain evidence="12">female</strain>
    </source>
</reference>
<dbReference type="Gene3D" id="3.10.10.10">
    <property type="entry name" value="HIV Type 1 Reverse Transcriptase, subunit A, domain 1"/>
    <property type="match status" value="1"/>
</dbReference>
<organism evidence="11 12">
    <name type="scientific">Astyanax mexicanus</name>
    <name type="common">Blind cave fish</name>
    <name type="synonym">Astyanax fasciatus mexicanus</name>
    <dbReference type="NCBI Taxonomy" id="7994"/>
    <lineage>
        <taxon>Eukaryota</taxon>
        <taxon>Metazoa</taxon>
        <taxon>Chordata</taxon>
        <taxon>Craniata</taxon>
        <taxon>Vertebrata</taxon>
        <taxon>Euteleostomi</taxon>
        <taxon>Actinopterygii</taxon>
        <taxon>Neopterygii</taxon>
        <taxon>Teleostei</taxon>
        <taxon>Ostariophysi</taxon>
        <taxon>Characiformes</taxon>
        <taxon>Characoidei</taxon>
        <taxon>Acestrorhamphidae</taxon>
        <taxon>Acestrorhamphinae</taxon>
        <taxon>Astyanax</taxon>
    </lineage>
</organism>
<sequence>MDAADTTTQGAAAILPVQLVTAVTEQGKLLGEHHQTLQHLGGSMAEIRAALENLTSAVATLGASAAADTSQAPASSQATPITMATLNALVPRAGCRLDLPTKYDGMASDCRGFLLQCSLYFTHQPAGYISDVEKIATVISLLKGKALEWATAVWEQAGTATQSYERFESLFRSVFDNPPDGKEGGEKLLKIRQGGRTAAEYALEFRTVAAASGWNDSALVLVFQRGLREEVQKELACRDDDLTLERLIGMAIRLDNLIRERYHSPRSYPEDFPEPMQLGTTRLSNQERARRHVMGLCLYCGTAGHLIRDCVSSPKRELSRDAPPSCTGVSVQPHTLSLKPFTVPITVHCLVSSSSTALLDSGAAGNFIDEDYAQELKLQLFPLKHPLNVQAIDSQPVGHGKITHITEPVLITVGAIHQEFARLLVTVSPVHKVILGLPWLEKHNPAISWRDHELATWSTECLEECLRLTAASTTVESPVIASIPQVPRVYSDVAEVFSKRKATQLPPHRSYDCAIDLKVGAPLPKAKVYSLSRPETAAMEEYINEALRQGFIRPSTSPASSGFFFVQKKDGGLRPCIDYRQLNSALVKYSYPLPLVPATLEQIRGARIFTKLDLRSAYNLIRIREGDEWKTAFSTTTGHFEYLVMPYGLSVSPSVFQAMVNDVLRDMIGHFVIIFIDDILIYSRTEVEHVQHVRKVLKRLLQMQLYVKAEKCLFHQSSVSFLGYVLSEEVIKMDSAKVEAVLSWPTPRTVKELQRFLGFANFYRRFIRGFSAVAAPLTSALKGGGKRITWDEHTEHAFQTLKDRFTSAPILRHPDPEIQFLVEVDASEVGVGAVLSQCQGMPPKLYPCAFFSRKLSEAEKNYDIGNRELLAVKLALEEWRHWLEGAKMPFVVFTDHKNLEYIRTAKRLNPRQARWALFFTRFDFHITYRPGSKNVKADSLSRLFCDTDNPRLPEPILSECVVVAPIEWQIDADIRTELNNTPPPTSCPPDKLYVPEHLRHDLFVWAHTSFGSGHPGR</sequence>
<evidence type="ECO:0000256" key="2">
    <source>
        <dbReference type="ARBA" id="ARBA00012180"/>
    </source>
</evidence>
<evidence type="ECO:0000256" key="7">
    <source>
        <dbReference type="ARBA" id="ARBA00023268"/>
    </source>
</evidence>
<dbReference type="PROSITE" id="PS50158">
    <property type="entry name" value="ZF_CCHC"/>
    <property type="match status" value="1"/>
</dbReference>
<dbReference type="Gene3D" id="3.30.70.270">
    <property type="match status" value="2"/>
</dbReference>
<dbReference type="Pfam" id="PF00078">
    <property type="entry name" value="RVT_1"/>
    <property type="match status" value="1"/>
</dbReference>
<dbReference type="GO" id="GO:0003676">
    <property type="term" value="F:nucleic acid binding"/>
    <property type="evidence" value="ECO:0007669"/>
    <property type="project" value="InterPro"/>
</dbReference>
<dbReference type="AlphaFoldDB" id="A0A3B1IU81"/>
<dbReference type="InterPro" id="IPR041577">
    <property type="entry name" value="RT_RNaseH_2"/>
</dbReference>
<dbReference type="Bgee" id="ENSAMXG00000041694">
    <property type="expression patterns" value="Expressed in olfactory epithelium and 12 other cell types or tissues"/>
</dbReference>
<keyword evidence="3" id="KW-0808">Transferase</keyword>
<dbReference type="InterPro" id="IPR043128">
    <property type="entry name" value="Rev_trsase/Diguanyl_cyclase"/>
</dbReference>
<keyword evidence="12" id="KW-1185">Reference proteome</keyword>
<dbReference type="Pfam" id="PF03732">
    <property type="entry name" value="Retrotrans_gag"/>
    <property type="match status" value="1"/>
</dbReference>
<evidence type="ECO:0000256" key="5">
    <source>
        <dbReference type="ARBA" id="ARBA00022722"/>
    </source>
</evidence>
<keyword evidence="8" id="KW-0862">Zinc</keyword>
<evidence type="ECO:0000256" key="8">
    <source>
        <dbReference type="PROSITE-ProRule" id="PRU00047"/>
    </source>
</evidence>
<dbReference type="InterPro" id="IPR043502">
    <property type="entry name" value="DNA/RNA_pol_sf"/>
</dbReference>
<dbReference type="FunFam" id="3.10.20.370:FF:000003">
    <property type="entry name" value="Transposon Tf2-6 polyprotein"/>
    <property type="match status" value="1"/>
</dbReference>
<dbReference type="Pfam" id="PF08284">
    <property type="entry name" value="RVP_2"/>
    <property type="match status" value="1"/>
</dbReference>
<evidence type="ECO:0000256" key="1">
    <source>
        <dbReference type="ARBA" id="ARBA00010879"/>
    </source>
</evidence>
<dbReference type="GO" id="GO:0004523">
    <property type="term" value="F:RNA-DNA hybrid ribonuclease activity"/>
    <property type="evidence" value="ECO:0007669"/>
    <property type="project" value="UniProtKB-EC"/>
</dbReference>
<dbReference type="STRING" id="7994.ENSAMXP00000033622"/>
<dbReference type="InterPro" id="IPR021109">
    <property type="entry name" value="Peptidase_aspartic_dom_sf"/>
</dbReference>
<name>A0A3B1IU81_ASTMX</name>
<dbReference type="InParanoid" id="A0A3B1IU81"/>
<dbReference type="Ensembl" id="ENSAMXT00000054789.1">
    <property type="protein sequence ID" value="ENSAMXP00000033622.1"/>
    <property type="gene ID" value="ENSAMXG00000041694.1"/>
</dbReference>
<evidence type="ECO:0000256" key="4">
    <source>
        <dbReference type="ARBA" id="ARBA00022695"/>
    </source>
</evidence>
<keyword evidence="4" id="KW-0548">Nucleotidyltransferase</keyword>
<keyword evidence="6" id="KW-0255">Endonuclease</keyword>
<feature type="domain" description="Reverse transcriptase" evidence="10">
    <location>
        <begin position="547"/>
        <end position="726"/>
    </location>
</feature>
<dbReference type="InterPro" id="IPR050951">
    <property type="entry name" value="Retrovirus_Pol_polyprotein"/>
</dbReference>
<comment type="similarity">
    <text evidence="1">Belongs to the beta type-B retroviral polymerase family. HERV class-II K(HML-2) pol subfamily.</text>
</comment>
<evidence type="ECO:0000256" key="3">
    <source>
        <dbReference type="ARBA" id="ARBA00022679"/>
    </source>
</evidence>
<dbReference type="Pfam" id="PF17919">
    <property type="entry name" value="RT_RNaseH_2"/>
    <property type="match status" value="1"/>
</dbReference>
<dbReference type="InterPro" id="IPR001878">
    <property type="entry name" value="Znf_CCHC"/>
</dbReference>
<reference evidence="12" key="2">
    <citation type="journal article" date="2014" name="Nat. Commun.">
        <title>The cavefish genome reveals candidate genes for eye loss.</title>
        <authorList>
            <person name="McGaugh S.E."/>
            <person name="Gross J.B."/>
            <person name="Aken B."/>
            <person name="Blin M."/>
            <person name="Borowsky R."/>
            <person name="Chalopin D."/>
            <person name="Hinaux H."/>
            <person name="Jeffery W.R."/>
            <person name="Keene A."/>
            <person name="Ma L."/>
            <person name="Minx P."/>
            <person name="Murphy D."/>
            <person name="O'Quin K.E."/>
            <person name="Retaux S."/>
            <person name="Rohner N."/>
            <person name="Searle S.M."/>
            <person name="Stahl B.A."/>
            <person name="Tabin C."/>
            <person name="Volff J.N."/>
            <person name="Yoshizawa M."/>
            <person name="Warren W.C."/>
        </authorList>
    </citation>
    <scope>NUCLEOTIDE SEQUENCE [LARGE SCALE GENOMIC DNA]</scope>
    <source>
        <strain evidence="12">female</strain>
    </source>
</reference>
<dbReference type="PROSITE" id="PS50878">
    <property type="entry name" value="RT_POL"/>
    <property type="match status" value="1"/>
</dbReference>
<keyword evidence="5" id="KW-0540">Nuclease</keyword>
<dbReference type="FunFam" id="3.30.70.270:FF:000020">
    <property type="entry name" value="Transposon Tf2-6 polyprotein-like Protein"/>
    <property type="match status" value="1"/>
</dbReference>
<accession>A0A3B1IU81</accession>
<reference evidence="11" key="3">
    <citation type="submission" date="2025-08" db="UniProtKB">
        <authorList>
            <consortium name="Ensembl"/>
        </authorList>
    </citation>
    <scope>IDENTIFICATION</scope>
</reference>
<dbReference type="GO" id="GO:0008270">
    <property type="term" value="F:zinc ion binding"/>
    <property type="evidence" value="ECO:0007669"/>
    <property type="project" value="UniProtKB-KW"/>
</dbReference>
<protein>
    <recommendedName>
        <fullName evidence="2">ribonuclease H</fullName>
        <ecNumber evidence="2">3.1.26.4</ecNumber>
    </recommendedName>
</protein>
<evidence type="ECO:0000259" key="10">
    <source>
        <dbReference type="PROSITE" id="PS50878"/>
    </source>
</evidence>
<dbReference type="GO" id="GO:0016779">
    <property type="term" value="F:nucleotidyltransferase activity"/>
    <property type="evidence" value="ECO:0007669"/>
    <property type="project" value="UniProtKB-KW"/>
</dbReference>
<dbReference type="InterPro" id="IPR000477">
    <property type="entry name" value="RT_dom"/>
</dbReference>
<dbReference type="PANTHER" id="PTHR37984">
    <property type="entry name" value="PROTEIN CBG26694"/>
    <property type="match status" value="1"/>
</dbReference>
<dbReference type="Gene3D" id="3.10.20.370">
    <property type="match status" value="1"/>
</dbReference>
<dbReference type="SUPFAM" id="SSF50630">
    <property type="entry name" value="Acid proteases"/>
    <property type="match status" value="1"/>
</dbReference>
<keyword evidence="8" id="KW-0479">Metal-binding</keyword>
<evidence type="ECO:0000256" key="6">
    <source>
        <dbReference type="ARBA" id="ARBA00022759"/>
    </source>
</evidence>
<dbReference type="Proteomes" id="UP000018467">
    <property type="component" value="Unassembled WGS sequence"/>
</dbReference>
<feature type="domain" description="CCHC-type" evidence="9">
    <location>
        <begin position="297"/>
        <end position="310"/>
    </location>
</feature>
<evidence type="ECO:0000313" key="11">
    <source>
        <dbReference type="Ensembl" id="ENSAMXP00000033622.1"/>
    </source>
</evidence>
<dbReference type="GeneTree" id="ENSGT01100000263500"/>
<evidence type="ECO:0000259" key="9">
    <source>
        <dbReference type="PROSITE" id="PS50158"/>
    </source>
</evidence>
<proteinExistence type="inferred from homology"/>